<feature type="region of interest" description="Disordered" evidence="2">
    <location>
        <begin position="1"/>
        <end position="28"/>
    </location>
</feature>
<organism evidence="3 4">
    <name type="scientific">Diplocarpon rosae</name>
    <dbReference type="NCBI Taxonomy" id="946125"/>
    <lineage>
        <taxon>Eukaryota</taxon>
        <taxon>Fungi</taxon>
        <taxon>Dikarya</taxon>
        <taxon>Ascomycota</taxon>
        <taxon>Pezizomycotina</taxon>
        <taxon>Leotiomycetes</taxon>
        <taxon>Helotiales</taxon>
        <taxon>Drepanopezizaceae</taxon>
        <taxon>Diplocarpon</taxon>
    </lineage>
</organism>
<dbReference type="Proteomes" id="UP001285354">
    <property type="component" value="Unassembled WGS sequence"/>
</dbReference>
<evidence type="ECO:0008006" key="5">
    <source>
        <dbReference type="Google" id="ProtNLM"/>
    </source>
</evidence>
<dbReference type="AlphaFoldDB" id="A0AAD9WHK6"/>
<name>A0AAD9WHK6_9HELO</name>
<reference evidence="3" key="1">
    <citation type="submission" date="2023-06" db="EMBL/GenBank/DDBJ databases">
        <title>Draft genome of Marssonina rosae.</title>
        <authorList>
            <person name="Cheng Q."/>
        </authorList>
    </citation>
    <scope>NUCLEOTIDE SEQUENCE</scope>
    <source>
        <strain evidence="3">R4</strain>
    </source>
</reference>
<comment type="similarity">
    <text evidence="1">Belongs to the actin family.</text>
</comment>
<feature type="compositionally biased region" description="Basic and acidic residues" evidence="2">
    <location>
        <begin position="291"/>
        <end position="306"/>
    </location>
</feature>
<dbReference type="Gene3D" id="3.30.420.40">
    <property type="match status" value="2"/>
</dbReference>
<dbReference type="SUPFAM" id="SSF53067">
    <property type="entry name" value="Actin-like ATPase domain"/>
    <property type="match status" value="2"/>
</dbReference>
<dbReference type="PANTHER" id="PTHR11937">
    <property type="entry name" value="ACTIN"/>
    <property type="match status" value="1"/>
</dbReference>
<dbReference type="Pfam" id="PF00022">
    <property type="entry name" value="Actin"/>
    <property type="match status" value="1"/>
</dbReference>
<feature type="region of interest" description="Disordered" evidence="2">
    <location>
        <begin position="284"/>
        <end position="306"/>
    </location>
</feature>
<proteinExistence type="inferred from homology"/>
<accession>A0AAD9WHK6</accession>
<dbReference type="SMART" id="SM00268">
    <property type="entry name" value="ACTIN"/>
    <property type="match status" value="1"/>
</dbReference>
<dbReference type="InterPro" id="IPR043129">
    <property type="entry name" value="ATPase_NBD"/>
</dbReference>
<evidence type="ECO:0000313" key="3">
    <source>
        <dbReference type="EMBL" id="KAK2629896.1"/>
    </source>
</evidence>
<keyword evidence="4" id="KW-1185">Reference proteome</keyword>
<evidence type="ECO:0000313" key="4">
    <source>
        <dbReference type="Proteomes" id="UP001285354"/>
    </source>
</evidence>
<gene>
    <name evidence="3" type="ORF">QTJ16_000716</name>
</gene>
<evidence type="ECO:0000256" key="2">
    <source>
        <dbReference type="SAM" id="MobiDB-lite"/>
    </source>
</evidence>
<feature type="region of interest" description="Disordered" evidence="2">
    <location>
        <begin position="527"/>
        <end position="553"/>
    </location>
</feature>
<dbReference type="InterPro" id="IPR004000">
    <property type="entry name" value="Actin"/>
</dbReference>
<dbReference type="EMBL" id="JAUBYV010000001">
    <property type="protein sequence ID" value="KAK2629896.1"/>
    <property type="molecule type" value="Genomic_DNA"/>
</dbReference>
<sequence length="563" mass="62125">MANPTAPAHRSVANVRSPTQPSAISPHTPIRAISSANYGSPSALRAEEECVVLEIGSRYLRAGFAGDALPKAVIEFGPEEQRRAGDLRRWSVQQDPFEGRHVQRNSWGEPYELWKPDVRGLDLGLVGDKLDRAVREAFTKYLLIDSRPRRMLLAVSSALPHPLLSTILDTLFTNFQPPTISLISPPVLTAVAAGLRSALVVDIGWAETVVTGVYEYREVQCTRSVRGMKTLGESTFKMLAEAIDLVGTGDRPKDEELPCFDECEEVSARMSWCKPAKKAEPKPARQGLTAVKEEDESRSSVHDMRTSEKIDEDAIVSVPLTSTKPRRTLQLSFSDLAEPCEKALFATGVPERELDDEELPLHFLIYRSLLQLPVDVRSICMSRVIFVGGGSHILGLKGRVLDEVASLMDQRGWDPVSGRAVDQLRSNTKLQRTRPRQDGPKDVLYYDDEKPVFPSVSANMQEQERDPIEDQLKREASKGIPATTFGYLRAVDSLGAWSGGSLISQLKIPAISLVEREQWLQQGISGATRPAEVNTTSHRHSMGPGALRTGTGDRSSWTLGLWG</sequence>
<comment type="caution">
    <text evidence="3">The sequence shown here is derived from an EMBL/GenBank/DDBJ whole genome shotgun (WGS) entry which is preliminary data.</text>
</comment>
<feature type="compositionally biased region" description="Polar residues" evidence="2">
    <location>
        <begin position="14"/>
        <end position="25"/>
    </location>
</feature>
<protein>
    <recommendedName>
        <fullName evidence="5">Actin-related protein 10</fullName>
    </recommendedName>
</protein>
<evidence type="ECO:0000256" key="1">
    <source>
        <dbReference type="RuleBase" id="RU000487"/>
    </source>
</evidence>